<evidence type="ECO:0000259" key="1">
    <source>
        <dbReference type="SMART" id="SM00953"/>
    </source>
</evidence>
<accession>A0ABS8CSP6</accession>
<dbReference type="Proteomes" id="UP001198571">
    <property type="component" value="Unassembled WGS sequence"/>
</dbReference>
<reference evidence="2 3" key="1">
    <citation type="submission" date="2020-07" db="EMBL/GenBank/DDBJ databases">
        <title>Pseudogemmobacter sp. nov., isolated from poultry manure in Taiwan.</title>
        <authorList>
            <person name="Lin S.-Y."/>
            <person name="Tang Y.-S."/>
            <person name="Young C.-C."/>
        </authorList>
    </citation>
    <scope>NUCLEOTIDE SEQUENCE [LARGE SCALE GENOMIC DNA]</scope>
    <source>
        <strain evidence="2 3">CC-YST710</strain>
    </source>
</reference>
<sequence length="197" mass="21930">MPSPVNLRPLKRYTLDGDHFFRLVKNCHVEGLGVGWGASRFVPRPASPPADRDYRALYAARDLDTAFAETVLRDEAVGCFDAFPIPLKVLQIWDVVEILASDLTLADLRNHQALVARVATDALHAQVHDEGQKLGREIYDDPRDFAGLIFQSRLTGVENIMVYDRAISLGLQSVSRQPLLKCKAFAATLDRFALSIV</sequence>
<gene>
    <name evidence="2" type="ORF">H0485_20855</name>
</gene>
<organism evidence="2 3">
    <name type="scientific">Pseudogemmobacter faecipullorum</name>
    <dbReference type="NCBI Taxonomy" id="2755041"/>
    <lineage>
        <taxon>Bacteria</taxon>
        <taxon>Pseudomonadati</taxon>
        <taxon>Pseudomonadota</taxon>
        <taxon>Alphaproteobacteria</taxon>
        <taxon>Rhodobacterales</taxon>
        <taxon>Paracoccaceae</taxon>
        <taxon>Pseudogemmobacter</taxon>
    </lineage>
</organism>
<feature type="domain" description="RES" evidence="1">
    <location>
        <begin position="38"/>
        <end position="174"/>
    </location>
</feature>
<dbReference type="Pfam" id="PF08808">
    <property type="entry name" value="RES"/>
    <property type="match status" value="1"/>
</dbReference>
<dbReference type="SMART" id="SM00953">
    <property type="entry name" value="RES"/>
    <property type="match status" value="1"/>
</dbReference>
<dbReference type="RefSeq" id="WP_226937835.1">
    <property type="nucleotide sequence ID" value="NZ_JACDXX010000056.1"/>
</dbReference>
<name>A0ABS8CSP6_9RHOB</name>
<keyword evidence="3" id="KW-1185">Reference proteome</keyword>
<proteinExistence type="predicted"/>
<protein>
    <submittedName>
        <fullName evidence="2">RES family NAD+ phosphorylase</fullName>
    </submittedName>
</protein>
<evidence type="ECO:0000313" key="3">
    <source>
        <dbReference type="Proteomes" id="UP001198571"/>
    </source>
</evidence>
<evidence type="ECO:0000313" key="2">
    <source>
        <dbReference type="EMBL" id="MCB5412416.1"/>
    </source>
</evidence>
<comment type="caution">
    <text evidence="2">The sequence shown here is derived from an EMBL/GenBank/DDBJ whole genome shotgun (WGS) entry which is preliminary data.</text>
</comment>
<dbReference type="EMBL" id="JACDXX010000056">
    <property type="protein sequence ID" value="MCB5412416.1"/>
    <property type="molecule type" value="Genomic_DNA"/>
</dbReference>
<dbReference type="InterPro" id="IPR014914">
    <property type="entry name" value="RES_dom"/>
</dbReference>